<feature type="transmembrane region" description="Helical" evidence="1">
    <location>
        <begin position="64"/>
        <end position="86"/>
    </location>
</feature>
<name>A0ABC9VDY9_9BACL</name>
<feature type="transmembrane region" description="Helical" evidence="1">
    <location>
        <begin position="31"/>
        <end position="52"/>
    </location>
</feature>
<dbReference type="EMBL" id="AOTZ01000005">
    <property type="protein sequence ID" value="EZP76710.1"/>
    <property type="molecule type" value="Genomic_DNA"/>
</dbReference>
<reference evidence="2 3" key="1">
    <citation type="journal article" date="2014" name="Appl. Microbiol. Biotechnol.">
        <title>Transformable facultative thermophile Geobacillus stearothermophilus NUB3621 as a host strain for metabolic engineering.</title>
        <authorList>
            <person name="Blanchard K."/>
            <person name="Robic S."/>
            <person name="Matsumura I."/>
        </authorList>
    </citation>
    <scope>NUCLEOTIDE SEQUENCE [LARGE SCALE GENOMIC DNA]</scope>
    <source>
        <strain evidence="2 3">NUB3621</strain>
    </source>
</reference>
<keyword evidence="1" id="KW-1133">Transmembrane helix</keyword>
<organism evidence="2 3">
    <name type="scientific">Parageobacillus genomosp. 1</name>
    <dbReference type="NCBI Taxonomy" id="1295642"/>
    <lineage>
        <taxon>Bacteria</taxon>
        <taxon>Bacillati</taxon>
        <taxon>Bacillota</taxon>
        <taxon>Bacilli</taxon>
        <taxon>Bacillales</taxon>
        <taxon>Anoxybacillaceae</taxon>
        <taxon>Parageobacillus</taxon>
    </lineage>
</organism>
<keyword evidence="1" id="KW-0812">Transmembrane</keyword>
<protein>
    <submittedName>
        <fullName evidence="2">Uncharacterized protein</fullName>
    </submittedName>
</protein>
<proteinExistence type="predicted"/>
<dbReference type="AlphaFoldDB" id="A0ABC9VDY9"/>
<keyword evidence="3" id="KW-1185">Reference proteome</keyword>
<sequence length="95" mass="10829">MKHSKQSFIWNTNLMRIININIASHVAIPKFVMAIISIIFIMVIYTMSIKAIGMNVKSKLVKPILIFANQLIAAVTMMKTVAMKWYPMVTIMTIL</sequence>
<dbReference type="Proteomes" id="UP000023566">
    <property type="component" value="Chromosome"/>
</dbReference>
<comment type="caution">
    <text evidence="2">The sequence shown here is derived from an EMBL/GenBank/DDBJ whole genome shotgun (WGS) entry which is preliminary data.</text>
</comment>
<evidence type="ECO:0000313" key="3">
    <source>
        <dbReference type="Proteomes" id="UP000023566"/>
    </source>
</evidence>
<evidence type="ECO:0000313" key="2">
    <source>
        <dbReference type="EMBL" id="EZP76710.1"/>
    </source>
</evidence>
<accession>A0ABC9VDY9</accession>
<gene>
    <name evidence="2" type="ORF">H839_08948</name>
</gene>
<evidence type="ECO:0000256" key="1">
    <source>
        <dbReference type="SAM" id="Phobius"/>
    </source>
</evidence>
<keyword evidence="1" id="KW-0472">Membrane</keyword>